<protein>
    <submittedName>
        <fullName evidence="2">Exopolysaccharide Pel transporter PelG</fullName>
    </submittedName>
</protein>
<feature type="transmembrane region" description="Helical" evidence="1">
    <location>
        <begin position="103"/>
        <end position="128"/>
    </location>
</feature>
<sequence>MAGIGFPLRRLAQQDTLSGGLRAYLHAGIISSGPWLLTVLALGGIELFGRSLLAPEMVQRFSQVVIYNFAFSLVLSGPIVLVITRRLADHIHARDISEAPGMFIGALAVILAVQTALGLPFYGLVAALPLAERVLALIGLQLVGGIWLAAAFMSALKSFDSITAAFALGLATGIVGAVALTPDFGVAGMLAGFNAGLALVFFWLAARIFAEYPHPVARPFAFLGDLRRYWEFALVGLLYNAAIWVDKWIMWFAPGRSVVTGGMPSNPAYDGAMFLAYLTIVPSMALFLLAIETRFFETYLRFYRSIRNHATAAEIRRDHRAILRDLGQGLCSLAVLQAAVCYLAILVAPGLIGLARGGVEMVFIFRFGALGAACHMLLLAVMVVIAYFDFRSTMLAVAVMFFALNAGLTLGTLWLDLGYHGYGYFIAALLSLLFAYSATATRLVRLPYMTFVGNNRTLR</sequence>
<keyword evidence="1" id="KW-0812">Transmembrane</keyword>
<feature type="transmembrane region" description="Helical" evidence="1">
    <location>
        <begin position="134"/>
        <end position="155"/>
    </location>
</feature>
<keyword evidence="1" id="KW-0472">Membrane</keyword>
<keyword evidence="1" id="KW-1133">Transmembrane helix</keyword>
<accession>A0ABT9E6G5</accession>
<dbReference type="Proteomes" id="UP001243009">
    <property type="component" value="Unassembled WGS sequence"/>
</dbReference>
<feature type="transmembrane region" description="Helical" evidence="1">
    <location>
        <begin position="162"/>
        <end position="180"/>
    </location>
</feature>
<feature type="transmembrane region" description="Helical" evidence="1">
    <location>
        <begin position="330"/>
        <end position="352"/>
    </location>
</feature>
<comment type="caution">
    <text evidence="2">The sequence shown here is derived from an EMBL/GenBank/DDBJ whole genome shotgun (WGS) entry which is preliminary data.</text>
</comment>
<dbReference type="RefSeq" id="WP_305106609.1">
    <property type="nucleotide sequence ID" value="NZ_JAUTWS010000034.1"/>
</dbReference>
<feature type="transmembrane region" description="Helical" evidence="1">
    <location>
        <begin position="229"/>
        <end position="251"/>
    </location>
</feature>
<gene>
    <name evidence="2" type="primary">pelG</name>
    <name evidence="2" type="ORF">Q7A36_25620</name>
</gene>
<name>A0ABT9E6G5_9PROT</name>
<dbReference type="InterPro" id="IPR031617">
    <property type="entry name" value="PelG"/>
</dbReference>
<feature type="transmembrane region" description="Helical" evidence="1">
    <location>
        <begin position="364"/>
        <end position="388"/>
    </location>
</feature>
<dbReference type="Pfam" id="PF16933">
    <property type="entry name" value="PelG"/>
    <property type="match status" value="1"/>
</dbReference>
<evidence type="ECO:0000256" key="1">
    <source>
        <dbReference type="SAM" id="Phobius"/>
    </source>
</evidence>
<proteinExistence type="predicted"/>
<evidence type="ECO:0000313" key="2">
    <source>
        <dbReference type="EMBL" id="MDO9711753.1"/>
    </source>
</evidence>
<organism evidence="2 3">
    <name type="scientific">Paracraurococcus lichenis</name>
    <dbReference type="NCBI Taxonomy" id="3064888"/>
    <lineage>
        <taxon>Bacteria</taxon>
        <taxon>Pseudomonadati</taxon>
        <taxon>Pseudomonadota</taxon>
        <taxon>Alphaproteobacteria</taxon>
        <taxon>Acetobacterales</taxon>
        <taxon>Roseomonadaceae</taxon>
        <taxon>Paracraurococcus</taxon>
    </lineage>
</organism>
<feature type="transmembrane region" description="Helical" evidence="1">
    <location>
        <begin position="395"/>
        <end position="415"/>
    </location>
</feature>
<feature type="transmembrane region" description="Helical" evidence="1">
    <location>
        <begin position="186"/>
        <end position="209"/>
    </location>
</feature>
<feature type="transmembrane region" description="Helical" evidence="1">
    <location>
        <begin position="421"/>
        <end position="439"/>
    </location>
</feature>
<evidence type="ECO:0000313" key="3">
    <source>
        <dbReference type="Proteomes" id="UP001243009"/>
    </source>
</evidence>
<feature type="transmembrane region" description="Helical" evidence="1">
    <location>
        <begin position="65"/>
        <end position="83"/>
    </location>
</feature>
<dbReference type="EMBL" id="JAUTWS010000034">
    <property type="protein sequence ID" value="MDO9711753.1"/>
    <property type="molecule type" value="Genomic_DNA"/>
</dbReference>
<feature type="transmembrane region" description="Helical" evidence="1">
    <location>
        <begin position="271"/>
        <end position="291"/>
    </location>
</feature>
<feature type="transmembrane region" description="Helical" evidence="1">
    <location>
        <begin position="21"/>
        <end position="45"/>
    </location>
</feature>
<reference evidence="2 3" key="1">
    <citation type="submission" date="2023-08" db="EMBL/GenBank/DDBJ databases">
        <title>The draft genome sequence of Paracraurococcus sp. LOR1-02.</title>
        <authorList>
            <person name="Kingkaew E."/>
            <person name="Tanasupawat S."/>
        </authorList>
    </citation>
    <scope>NUCLEOTIDE SEQUENCE [LARGE SCALE GENOMIC DNA]</scope>
    <source>
        <strain evidence="2 3">LOR1-02</strain>
    </source>
</reference>
<keyword evidence="3" id="KW-1185">Reference proteome</keyword>